<dbReference type="InterPro" id="IPR011990">
    <property type="entry name" value="TPR-like_helical_dom_sf"/>
</dbReference>
<keyword evidence="1" id="KW-0472">Membrane</keyword>
<dbReference type="Pfam" id="PF12770">
    <property type="entry name" value="CHAT"/>
    <property type="match status" value="1"/>
</dbReference>
<evidence type="ECO:0000259" key="2">
    <source>
        <dbReference type="Pfam" id="PF12770"/>
    </source>
</evidence>
<dbReference type="InterPro" id="IPR024983">
    <property type="entry name" value="CHAT_dom"/>
</dbReference>
<accession>A0AAE3H701</accession>
<sequence>MNKFLLSFSLFFFSQKLFSQSLKFEQVTNEIEKSSNLADKESIEFLEKIKQDWNKCKYPKDSNLAKINHFIGRRYRFLGLDNKNDKFLVKAIAYTLEAVAINSQNKKYISEQNLANSYLNLGLLFYESENQNLKESKKYLEKALALSKKFISKIDISFQASDLLSRISISEGDYSRSIKYSQISKKIAEDLKNTEYLLASITKLSESYQKLGDLKNAKGVLWSALSLSSSPKTKNENHFYGEVYSNLAILESSEQDFLEMSKYFKKSYFFFYKAESNYGMAMVKNNWAYILWQNGFDSQALHLYKESLEIVENINLKVRIHDNISVLYSKIGNYSNAIYHLTEAFKLYNINYNNQIVSKYTPVFLKVENKGYLLDLFVNFSKILKQDFKKNNETRFLQNGINSLFNADHLVDFMRQEHTGTLSKYFWRNKTRSLYENAIETCYLLRDYEKAYYFMEKSRAVMLNDKLNELGAKQKLNETDQEKERDFQRKIIELNTKIEAETKATEKEKLNSQLFDLQEQQERFVKSLETKYPAYYQLKYNTQIGTLKQMQAYLKTNFKDKNANMVSYFFGDSASYAMVISPTKAEVKQFKYDVAQNQEFVNFLATNQGTKADFARILSMGSVIYQKLIKPLNIPKGHLIISQDGVFMPFEALSSSAASAQYLLKDYAISYTYSGQFLLKKAVETKFWPNQSFVGFAPVEFNNQLNSLKTSDLTLGNVAKNYWFSNTFTGKVATKAKFLQQAKDHKIVQIFTHAFADSLDTEPKIYFADDALKISELNAEDQFNTQLLVLSACKTGVGKLAKGEGVLSLARGFSMLGIPATITSLWSVEDKNTYQLTELFYIYLNQGLSKDEALQKAKLEFLELHPNAGPTDWACMVLVGQTLQLNNNTPVLLVLSVIFVISIIAGGLYFDRNRRAA</sequence>
<dbReference type="SUPFAM" id="SSF48452">
    <property type="entry name" value="TPR-like"/>
    <property type="match status" value="2"/>
</dbReference>
<feature type="transmembrane region" description="Helical" evidence="1">
    <location>
        <begin position="891"/>
        <end position="910"/>
    </location>
</feature>
<dbReference type="SMART" id="SM00028">
    <property type="entry name" value="TPR"/>
    <property type="match status" value="4"/>
</dbReference>
<evidence type="ECO:0000256" key="1">
    <source>
        <dbReference type="SAM" id="Phobius"/>
    </source>
</evidence>
<dbReference type="PANTHER" id="PTHR10098">
    <property type="entry name" value="RAPSYN-RELATED"/>
    <property type="match status" value="1"/>
</dbReference>
<dbReference type="Proteomes" id="UP001204144">
    <property type="component" value="Unassembled WGS sequence"/>
</dbReference>
<comment type="caution">
    <text evidence="3">The sequence shown here is derived from an EMBL/GenBank/DDBJ whole genome shotgun (WGS) entry which is preliminary data.</text>
</comment>
<proteinExistence type="predicted"/>
<organism evidence="3 4">
    <name type="scientific">Lacihabitans soyangensis</name>
    <dbReference type="NCBI Taxonomy" id="869394"/>
    <lineage>
        <taxon>Bacteria</taxon>
        <taxon>Pseudomonadati</taxon>
        <taxon>Bacteroidota</taxon>
        <taxon>Cytophagia</taxon>
        <taxon>Cytophagales</taxon>
        <taxon>Leadbetterellaceae</taxon>
        <taxon>Lacihabitans</taxon>
    </lineage>
</organism>
<dbReference type="Gene3D" id="1.25.40.10">
    <property type="entry name" value="Tetratricopeptide repeat domain"/>
    <property type="match status" value="1"/>
</dbReference>
<protein>
    <submittedName>
        <fullName evidence="3">CHAT domain-containing protein</fullName>
    </submittedName>
</protein>
<keyword evidence="1" id="KW-1133">Transmembrane helix</keyword>
<dbReference type="EMBL" id="RJUF01000194">
    <property type="protein sequence ID" value="MCP9766037.1"/>
    <property type="molecule type" value="Genomic_DNA"/>
</dbReference>
<dbReference type="InterPro" id="IPR019734">
    <property type="entry name" value="TPR_rpt"/>
</dbReference>
<feature type="domain" description="CHAT" evidence="2">
    <location>
        <begin position="621"/>
        <end position="881"/>
    </location>
</feature>
<name>A0AAE3H701_9BACT</name>
<reference evidence="3 4" key="1">
    <citation type="submission" date="2018-11" db="EMBL/GenBank/DDBJ databases">
        <title>Novel bacteria species description.</title>
        <authorList>
            <person name="Han J.-H."/>
        </authorList>
    </citation>
    <scope>NUCLEOTIDE SEQUENCE [LARGE SCALE GENOMIC DNA]</scope>
    <source>
        <strain evidence="3 4">KCTC23259</strain>
    </source>
</reference>
<gene>
    <name evidence="3" type="ORF">EGI31_24125</name>
</gene>
<keyword evidence="4" id="KW-1185">Reference proteome</keyword>
<keyword evidence="1" id="KW-0812">Transmembrane</keyword>
<dbReference type="AlphaFoldDB" id="A0AAE3H701"/>
<evidence type="ECO:0000313" key="3">
    <source>
        <dbReference type="EMBL" id="MCP9766037.1"/>
    </source>
</evidence>
<evidence type="ECO:0000313" key="4">
    <source>
        <dbReference type="Proteomes" id="UP001204144"/>
    </source>
</evidence>